<keyword evidence="3" id="KW-1185">Reference proteome</keyword>
<gene>
    <name evidence="2" type="ORF">EW145_g7717</name>
</gene>
<evidence type="ECO:0000256" key="1">
    <source>
        <dbReference type="SAM" id="MobiDB-lite"/>
    </source>
</evidence>
<name>A0A4S4KFJ0_9AGAM</name>
<feature type="compositionally biased region" description="Basic and acidic residues" evidence="1">
    <location>
        <begin position="74"/>
        <end position="85"/>
    </location>
</feature>
<evidence type="ECO:0000313" key="3">
    <source>
        <dbReference type="Proteomes" id="UP000308199"/>
    </source>
</evidence>
<sequence length="85" mass="9264">MPMLLLHTHNAQATRTDSYPDAMAHRKRPSSTQHRATNPGPGSPRVALPKCLHIDTSISININGPPNDGAPICYKKEQRDGSINP</sequence>
<reference evidence="2 3" key="1">
    <citation type="submission" date="2019-02" db="EMBL/GenBank/DDBJ databases">
        <title>Genome sequencing of the rare red list fungi Phellinidium pouzarii.</title>
        <authorList>
            <person name="Buettner E."/>
            <person name="Kellner H."/>
        </authorList>
    </citation>
    <scope>NUCLEOTIDE SEQUENCE [LARGE SCALE GENOMIC DNA]</scope>
    <source>
        <strain evidence="2 3">DSM 108285</strain>
    </source>
</reference>
<organism evidence="2 3">
    <name type="scientific">Phellinidium pouzarii</name>
    <dbReference type="NCBI Taxonomy" id="167371"/>
    <lineage>
        <taxon>Eukaryota</taxon>
        <taxon>Fungi</taxon>
        <taxon>Dikarya</taxon>
        <taxon>Basidiomycota</taxon>
        <taxon>Agaricomycotina</taxon>
        <taxon>Agaricomycetes</taxon>
        <taxon>Hymenochaetales</taxon>
        <taxon>Hymenochaetaceae</taxon>
        <taxon>Phellinidium</taxon>
    </lineage>
</organism>
<dbReference type="EMBL" id="SGPK01000849">
    <property type="protein sequence ID" value="THG96786.1"/>
    <property type="molecule type" value="Genomic_DNA"/>
</dbReference>
<feature type="region of interest" description="Disordered" evidence="1">
    <location>
        <begin position="61"/>
        <end position="85"/>
    </location>
</feature>
<evidence type="ECO:0000313" key="2">
    <source>
        <dbReference type="EMBL" id="THG96786.1"/>
    </source>
</evidence>
<protein>
    <submittedName>
        <fullName evidence="2">Uncharacterized protein</fullName>
    </submittedName>
</protein>
<dbReference type="AlphaFoldDB" id="A0A4S4KFJ0"/>
<feature type="region of interest" description="Disordered" evidence="1">
    <location>
        <begin position="1"/>
        <end position="47"/>
    </location>
</feature>
<dbReference type="Proteomes" id="UP000308199">
    <property type="component" value="Unassembled WGS sequence"/>
</dbReference>
<accession>A0A4S4KFJ0</accession>
<comment type="caution">
    <text evidence="2">The sequence shown here is derived from an EMBL/GenBank/DDBJ whole genome shotgun (WGS) entry which is preliminary data.</text>
</comment>
<proteinExistence type="predicted"/>